<dbReference type="Proteomes" id="UP001375743">
    <property type="component" value="Unassembled WGS sequence"/>
</dbReference>
<dbReference type="SUPFAM" id="SSF51445">
    <property type="entry name" value="(Trans)glycosidases"/>
    <property type="match status" value="1"/>
</dbReference>
<feature type="region of interest" description="Disordered" evidence="1">
    <location>
        <begin position="39"/>
        <end position="61"/>
    </location>
</feature>
<keyword evidence="2" id="KW-0732">Signal</keyword>
<gene>
    <name evidence="3" type="ORF">U1T56_22745</name>
</gene>
<evidence type="ECO:0000313" key="3">
    <source>
        <dbReference type="EMBL" id="MEK0085984.1"/>
    </source>
</evidence>
<proteinExistence type="predicted"/>
<organism evidence="3 4">
    <name type="scientific">Benzoatithermus flavus</name>
    <dbReference type="NCBI Taxonomy" id="3108223"/>
    <lineage>
        <taxon>Bacteria</taxon>
        <taxon>Pseudomonadati</taxon>
        <taxon>Pseudomonadota</taxon>
        <taxon>Alphaproteobacteria</taxon>
        <taxon>Geminicoccales</taxon>
        <taxon>Geminicoccaceae</taxon>
        <taxon>Benzoatithermus</taxon>
    </lineage>
</organism>
<evidence type="ECO:0008006" key="5">
    <source>
        <dbReference type="Google" id="ProtNLM"/>
    </source>
</evidence>
<accession>A0ABU8XYC9</accession>
<protein>
    <recommendedName>
        <fullName evidence="5">Glycoside hydrolase family 5 domain-containing protein</fullName>
    </recommendedName>
</protein>
<dbReference type="Gene3D" id="3.20.20.80">
    <property type="entry name" value="Glycosidases"/>
    <property type="match status" value="1"/>
</dbReference>
<feature type="signal peptide" evidence="2">
    <location>
        <begin position="1"/>
        <end position="34"/>
    </location>
</feature>
<dbReference type="EMBL" id="JBBLZC010000040">
    <property type="protein sequence ID" value="MEK0085984.1"/>
    <property type="molecule type" value="Genomic_DNA"/>
</dbReference>
<dbReference type="InterPro" id="IPR017853">
    <property type="entry name" value="GH"/>
</dbReference>
<comment type="caution">
    <text evidence="3">The sequence shown here is derived from an EMBL/GenBank/DDBJ whole genome shotgun (WGS) entry which is preliminary data.</text>
</comment>
<feature type="chain" id="PRO_5045572899" description="Glycoside hydrolase family 5 domain-containing protein" evidence="2">
    <location>
        <begin position="35"/>
        <end position="246"/>
    </location>
</feature>
<feature type="non-terminal residue" evidence="3">
    <location>
        <position position="246"/>
    </location>
</feature>
<evidence type="ECO:0000256" key="2">
    <source>
        <dbReference type="SAM" id="SignalP"/>
    </source>
</evidence>
<evidence type="ECO:0000313" key="4">
    <source>
        <dbReference type="Proteomes" id="UP001375743"/>
    </source>
</evidence>
<name>A0ABU8XYC9_9PROT</name>
<sequence length="246" mass="25030">MLIFLGKRHRSFPGTLGRAAALVAFLTFAGAAAAATTGATAPLASPDPAETAPRALALPDPQAPTALEPVGACARLDGGPACLDPALPGRRPQRPAPVLAAATSITGTSAGSGGIWGGKRSGLPWASGASSAGADFEAWRGRKLDVKTVFLAHRYGWAELTQTSFVKWVVALGAKPVLGVGLLPASARGQLAQCANGAFDAHIRKIGQGLVKVGAGDAILRLGWEANRMGDFPWGVLGDGSSYKNC</sequence>
<keyword evidence="4" id="KW-1185">Reference proteome</keyword>
<reference evidence="3 4" key="1">
    <citation type="submission" date="2024-01" db="EMBL/GenBank/DDBJ databases">
        <title>Multi-omics insights into the function and evolution of sodium benzoate biodegradation pathways in Benzoatithermus flavus gen. nov., sp. nov. from hot spring.</title>
        <authorList>
            <person name="Hu C.-J."/>
            <person name="Li W.-J."/>
        </authorList>
    </citation>
    <scope>NUCLEOTIDE SEQUENCE [LARGE SCALE GENOMIC DNA]</scope>
    <source>
        <strain evidence="3 4">SYSU G07066</strain>
    </source>
</reference>
<evidence type="ECO:0000256" key="1">
    <source>
        <dbReference type="SAM" id="MobiDB-lite"/>
    </source>
</evidence>